<evidence type="ECO:0000313" key="5">
    <source>
        <dbReference type="EMBL" id="QQH50101.1"/>
    </source>
</evidence>
<evidence type="ECO:0000259" key="4">
    <source>
        <dbReference type="Pfam" id="PF01648"/>
    </source>
</evidence>
<dbReference type="InterPro" id="IPR004568">
    <property type="entry name" value="Ppantetheine-prot_Trfase_dom"/>
</dbReference>
<dbReference type="RefSeq" id="WP_013456524.1">
    <property type="nucleotide sequence ID" value="NZ_CP007589.1"/>
</dbReference>
<dbReference type="InterPro" id="IPR008278">
    <property type="entry name" value="4-PPantetheinyl_Trfase_dom"/>
</dbReference>
<dbReference type="AlphaFoldDB" id="A0A2N8U3J4"/>
<evidence type="ECO:0000256" key="3">
    <source>
        <dbReference type="ARBA" id="ARBA00022842"/>
    </source>
</evidence>
<dbReference type="STRING" id="28903.B0W43_04165"/>
<keyword evidence="3" id="KW-0460">Magnesium</keyword>
<dbReference type="EMBL" id="LT578453">
    <property type="protein sequence ID" value="SBO46597.1"/>
    <property type="molecule type" value="Genomic_DNA"/>
</dbReference>
<dbReference type="GO" id="GO:0008897">
    <property type="term" value="F:holo-[acyl-carrier-protein] synthase activity"/>
    <property type="evidence" value="ECO:0007669"/>
    <property type="project" value="InterPro"/>
</dbReference>
<dbReference type="GO" id="GO:0000287">
    <property type="term" value="F:magnesium ion binding"/>
    <property type="evidence" value="ECO:0007669"/>
    <property type="project" value="InterPro"/>
</dbReference>
<reference evidence="6 7" key="1">
    <citation type="submission" date="2016-06" db="EMBL/GenBank/DDBJ databases">
        <authorList>
            <person name="Kjaerup R.B."/>
            <person name="Dalgaard T.S."/>
            <person name="Juul-Madsen H.R."/>
        </authorList>
    </citation>
    <scope>NUCLEOTIDE SEQUENCE [LARGE SCALE GENOMIC DNA]</scope>
    <source>
        <strain evidence="6">JF4278</strain>
    </source>
</reference>
<dbReference type="EMBL" id="CP058496">
    <property type="protein sequence ID" value="QQH50101.1"/>
    <property type="molecule type" value="Genomic_DNA"/>
</dbReference>
<dbReference type="Proteomes" id="UP000233776">
    <property type="component" value="Chromosome I"/>
</dbReference>
<dbReference type="InterPro" id="IPR037143">
    <property type="entry name" value="4-PPantetheinyl_Trfase_dom_sf"/>
</dbReference>
<gene>
    <name evidence="5" type="ORF">HYD69_03910</name>
    <name evidence="6" type="ORF">MBOVJF4278_00837</name>
</gene>
<evidence type="ECO:0000256" key="1">
    <source>
        <dbReference type="ARBA" id="ARBA00022679"/>
    </source>
</evidence>
<dbReference type="OMA" id="IFKADNS"/>
<dbReference type="SUPFAM" id="SSF56214">
    <property type="entry name" value="4'-phosphopantetheinyl transferase"/>
    <property type="match status" value="1"/>
</dbReference>
<keyword evidence="1 5" id="KW-0808">Transferase</keyword>
<dbReference type="GeneID" id="31508172"/>
<dbReference type="Pfam" id="PF01648">
    <property type="entry name" value="ACPS"/>
    <property type="match status" value="1"/>
</dbReference>
<reference evidence="5 8" key="2">
    <citation type="journal article" date="2020" name="Vet. Res.">
        <title>Phylogenomic analysis of Mycoplasma bovis from Belgian veal, dairy and beef herds.</title>
        <authorList>
            <person name="Bokma J."/>
            <person name="Vereecke N."/>
            <person name="De Bleecker K."/>
            <person name="Callens J."/>
            <person name="Ribbens S."/>
            <person name="Nauwynck H."/>
            <person name="Haesebrouck F."/>
            <person name="Theuns S."/>
            <person name="Boyen F."/>
            <person name="Pardon B."/>
        </authorList>
    </citation>
    <scope>NUCLEOTIDE SEQUENCE [LARGE SCALE GENOMIC DNA]</scope>
    <source>
        <strain evidence="5 8">Mb222</strain>
    </source>
</reference>
<sequence>MFNHNIGLDMTKISRFQELKKSTAIRILSTDELREFDELKSDYEKQKYLATRWCIKEAMFKADNNIPAFDKITIIKKQGAYQHSDFMISTTDEDDLIIAVVIKK</sequence>
<dbReference type="GO" id="GO:0006633">
    <property type="term" value="P:fatty acid biosynthetic process"/>
    <property type="evidence" value="ECO:0007669"/>
    <property type="project" value="InterPro"/>
</dbReference>
<feature type="domain" description="4'-phosphopantetheinyl transferase" evidence="4">
    <location>
        <begin position="6"/>
        <end position="64"/>
    </location>
</feature>
<proteinExistence type="predicted"/>
<accession>A0A2N8U3J4</accession>
<name>A0A2N8U3J4_MYCBV</name>
<organism evidence="6 7">
    <name type="scientific">Mycoplasmopsis bovis</name>
    <name type="common">Mycoplasma bovis</name>
    <dbReference type="NCBI Taxonomy" id="28903"/>
    <lineage>
        <taxon>Bacteria</taxon>
        <taxon>Bacillati</taxon>
        <taxon>Mycoplasmatota</taxon>
        <taxon>Mycoplasmoidales</taxon>
        <taxon>Metamycoplasmataceae</taxon>
        <taxon>Mycoplasmopsis</taxon>
    </lineage>
</organism>
<keyword evidence="8" id="KW-1185">Reference proteome</keyword>
<dbReference type="Gene3D" id="3.90.470.20">
    <property type="entry name" value="4'-phosphopantetheinyl transferase domain"/>
    <property type="match status" value="1"/>
</dbReference>
<protein>
    <submittedName>
        <fullName evidence="5">4'-phosphopantetheinyl transferase superfamily protein</fullName>
    </submittedName>
    <submittedName>
        <fullName evidence="6">Holo-[acyl-carrier-protein] synthase</fullName>
    </submittedName>
</protein>
<evidence type="ECO:0000313" key="7">
    <source>
        <dbReference type="Proteomes" id="UP000233776"/>
    </source>
</evidence>
<evidence type="ECO:0000256" key="2">
    <source>
        <dbReference type="ARBA" id="ARBA00022723"/>
    </source>
</evidence>
<keyword evidence="2" id="KW-0479">Metal-binding</keyword>
<evidence type="ECO:0000313" key="6">
    <source>
        <dbReference type="EMBL" id="SBO46597.1"/>
    </source>
</evidence>
<dbReference type="NCBIfam" id="TIGR00556">
    <property type="entry name" value="pantethn_trn"/>
    <property type="match status" value="1"/>
</dbReference>
<reference evidence="5" key="3">
    <citation type="submission" date="2021-04" db="EMBL/GenBank/DDBJ databases">
        <authorList>
            <person name="Vereecke N."/>
            <person name="Bokma J."/>
        </authorList>
    </citation>
    <scope>NUCLEOTIDE SEQUENCE</scope>
    <source>
        <strain evidence="5">Mb222</strain>
    </source>
</reference>
<evidence type="ECO:0000313" key="8">
    <source>
        <dbReference type="Proteomes" id="UP000596039"/>
    </source>
</evidence>
<dbReference type="Proteomes" id="UP000596039">
    <property type="component" value="Chromosome"/>
</dbReference>